<dbReference type="Pfam" id="PF25907">
    <property type="entry name" value="DUF7962"/>
    <property type="match status" value="1"/>
</dbReference>
<dbReference type="Gene3D" id="3.40.30.10">
    <property type="entry name" value="Glutaredoxin"/>
    <property type="match status" value="1"/>
</dbReference>
<dbReference type="SUPFAM" id="SSF52833">
    <property type="entry name" value="Thioredoxin-like"/>
    <property type="match status" value="1"/>
</dbReference>
<evidence type="ECO:0000256" key="5">
    <source>
        <dbReference type="RuleBase" id="RU369102"/>
    </source>
</evidence>
<evidence type="ECO:0000256" key="1">
    <source>
        <dbReference type="ARBA" id="ARBA00022679"/>
    </source>
</evidence>
<dbReference type="InterPro" id="IPR004045">
    <property type="entry name" value="Glutathione_S-Trfase_N"/>
</dbReference>
<keyword evidence="9" id="KW-1185">Reference proteome</keyword>
<dbReference type="GO" id="GO:0004364">
    <property type="term" value="F:glutathione transferase activity"/>
    <property type="evidence" value="ECO:0007669"/>
    <property type="project" value="UniProtKB-EC"/>
</dbReference>
<dbReference type="EC" id="2.5.1.18" evidence="5"/>
<accession>A0AAN9DZ17</accession>
<feature type="domain" description="GST N-terminal" evidence="6">
    <location>
        <begin position="2"/>
        <end position="81"/>
    </location>
</feature>
<dbReference type="EMBL" id="JAYWIO010000008">
    <property type="protein sequence ID" value="KAK7243051.1"/>
    <property type="molecule type" value="Genomic_DNA"/>
</dbReference>
<gene>
    <name evidence="8" type="ORF">RIF29_37835</name>
</gene>
<dbReference type="AlphaFoldDB" id="A0AAN9DZ17"/>
<comment type="caution">
    <text evidence="8">The sequence shown here is derived from an EMBL/GenBank/DDBJ whole genome shotgun (WGS) entry which is preliminary data.</text>
</comment>
<dbReference type="SUPFAM" id="SSF47616">
    <property type="entry name" value="GST C-terminal domain-like"/>
    <property type="match status" value="1"/>
</dbReference>
<dbReference type="InterPro" id="IPR045074">
    <property type="entry name" value="GST_C_Tau"/>
</dbReference>
<dbReference type="InterPro" id="IPR040079">
    <property type="entry name" value="Glutathione_S-Trfase"/>
</dbReference>
<evidence type="ECO:0000259" key="6">
    <source>
        <dbReference type="PROSITE" id="PS50404"/>
    </source>
</evidence>
<name>A0AAN9DZ17_CROPI</name>
<feature type="domain" description="GST C-terminal" evidence="7">
    <location>
        <begin position="86"/>
        <end position="209"/>
    </location>
</feature>
<dbReference type="InterPro" id="IPR058268">
    <property type="entry name" value="DUF7962"/>
</dbReference>
<evidence type="ECO:0000256" key="4">
    <source>
        <dbReference type="ARBA" id="ARBA00047960"/>
    </source>
</evidence>
<dbReference type="PANTHER" id="PTHR11260">
    <property type="entry name" value="GLUTATHIONE S-TRANSFERASE, GST, SUPERFAMILY, GST DOMAIN CONTAINING"/>
    <property type="match status" value="1"/>
</dbReference>
<dbReference type="GO" id="GO:0045174">
    <property type="term" value="F:glutathione dehydrogenase (ascorbate) activity"/>
    <property type="evidence" value="ECO:0007669"/>
    <property type="project" value="UniProtKB-EC"/>
</dbReference>
<dbReference type="PROSITE" id="PS50404">
    <property type="entry name" value="GST_NTER"/>
    <property type="match status" value="1"/>
</dbReference>
<evidence type="ECO:0000313" key="8">
    <source>
        <dbReference type="EMBL" id="KAK7243051.1"/>
    </source>
</evidence>
<dbReference type="FunFam" id="3.40.30.10:FF:000044">
    <property type="entry name" value="Glutathione S-transferase GSTU6"/>
    <property type="match status" value="1"/>
</dbReference>
<dbReference type="SFLD" id="SFLDG01152">
    <property type="entry name" value="Main.3:_Omega-_and_Tau-like"/>
    <property type="match status" value="1"/>
</dbReference>
<evidence type="ECO:0000256" key="2">
    <source>
        <dbReference type="ARBA" id="ARBA00023002"/>
    </source>
</evidence>
<dbReference type="Gene3D" id="1.20.1050.10">
    <property type="match status" value="1"/>
</dbReference>
<reference evidence="8 9" key="1">
    <citation type="submission" date="2024-01" db="EMBL/GenBank/DDBJ databases">
        <title>The genomes of 5 underutilized Papilionoideae crops provide insights into root nodulation and disease resistanc.</title>
        <authorList>
            <person name="Yuan L."/>
        </authorList>
    </citation>
    <scope>NUCLEOTIDE SEQUENCE [LARGE SCALE GENOMIC DNA]</scope>
    <source>
        <strain evidence="8">ZHUSHIDOU_FW_LH</strain>
        <tissue evidence="8">Leaf</tissue>
    </source>
</reference>
<dbReference type="PANTHER" id="PTHR11260:SF679">
    <property type="entry name" value="GLUTATHIONE TRANSFERASE"/>
    <property type="match status" value="1"/>
</dbReference>
<dbReference type="GO" id="GO:0050610">
    <property type="term" value="F:methylarsonate reductase activity"/>
    <property type="evidence" value="ECO:0007669"/>
    <property type="project" value="UniProtKB-EC"/>
</dbReference>
<keyword evidence="2" id="KW-0560">Oxidoreductase</keyword>
<dbReference type="CDD" id="cd03058">
    <property type="entry name" value="GST_N_Tau"/>
    <property type="match status" value="1"/>
</dbReference>
<sequence length="221" mass="25484">MGEVKLYGAWASPFSRRVLWTLKLKGIPFEYIEEDIHNKSPQLLKYNPVHKKVPVLVHAGKPICESMIIVEYIDEIWPQNSLLPADPFQKAQARFWVKYIEDKSSAFGALFRSNGEKLQKAIEDSLELLKVVEDQCLSDEKKFHGGDNINIVDIAFGALIHWLEIMEEVIEVKLLEDDKFPRLRSWITNFREVTAISENLPDSEKLLPTFKYLRQQALASA</sequence>
<dbReference type="InterPro" id="IPR036249">
    <property type="entry name" value="Thioredoxin-like_sf"/>
</dbReference>
<evidence type="ECO:0000256" key="3">
    <source>
        <dbReference type="ARBA" id="ARBA00025743"/>
    </source>
</evidence>
<dbReference type="GO" id="GO:0006749">
    <property type="term" value="P:glutathione metabolic process"/>
    <property type="evidence" value="ECO:0007669"/>
    <property type="project" value="InterPro"/>
</dbReference>
<comment type="catalytic activity">
    <reaction evidence="4 5">
        <text>RX + glutathione = an S-substituted glutathione + a halide anion + H(+)</text>
        <dbReference type="Rhea" id="RHEA:16437"/>
        <dbReference type="ChEBI" id="CHEBI:15378"/>
        <dbReference type="ChEBI" id="CHEBI:16042"/>
        <dbReference type="ChEBI" id="CHEBI:17792"/>
        <dbReference type="ChEBI" id="CHEBI:57925"/>
        <dbReference type="ChEBI" id="CHEBI:90779"/>
        <dbReference type="EC" id="2.5.1.18"/>
    </reaction>
</comment>
<dbReference type="SFLD" id="SFLDS00019">
    <property type="entry name" value="Glutathione_Transferase_(cytos"/>
    <property type="match status" value="1"/>
</dbReference>
<keyword evidence="5" id="KW-0963">Cytoplasm</keyword>
<comment type="function">
    <text evidence="5">Is involved in the conjugation of reduced glutathione to a wide number of exogenous and endogenous hydrophobic electrophiles.</text>
</comment>
<dbReference type="SFLD" id="SFLDG00358">
    <property type="entry name" value="Main_(cytGST)"/>
    <property type="match status" value="1"/>
</dbReference>
<keyword evidence="1 5" id="KW-0808">Transferase</keyword>
<proteinExistence type="inferred from homology"/>
<comment type="similarity">
    <text evidence="3">Belongs to the GST superfamily. Tau family.</text>
</comment>
<evidence type="ECO:0000259" key="7">
    <source>
        <dbReference type="PROSITE" id="PS50405"/>
    </source>
</evidence>
<dbReference type="InterPro" id="IPR010987">
    <property type="entry name" value="Glutathione-S-Trfase_C-like"/>
</dbReference>
<dbReference type="Pfam" id="PF02798">
    <property type="entry name" value="GST_N"/>
    <property type="match status" value="1"/>
</dbReference>
<protein>
    <recommendedName>
        <fullName evidence="5">Glutathione S-transferase</fullName>
        <ecNumber evidence="5">2.5.1.18</ecNumber>
    </recommendedName>
</protein>
<dbReference type="FunFam" id="1.20.1050.10:FF:000012">
    <property type="entry name" value="Tau class glutathione S-transferase"/>
    <property type="match status" value="1"/>
</dbReference>
<dbReference type="PROSITE" id="PS50405">
    <property type="entry name" value="GST_CTER"/>
    <property type="match status" value="1"/>
</dbReference>
<dbReference type="InterPro" id="IPR036282">
    <property type="entry name" value="Glutathione-S-Trfase_C_sf"/>
</dbReference>
<comment type="subcellular location">
    <subcellularLocation>
        <location evidence="5">Cytoplasm</location>
        <location evidence="5">Cytosol</location>
    </subcellularLocation>
</comment>
<dbReference type="InterPro" id="IPR045073">
    <property type="entry name" value="Omega/Tau-like"/>
</dbReference>
<dbReference type="InterPro" id="IPR005442">
    <property type="entry name" value="GST_omega"/>
</dbReference>
<organism evidence="8 9">
    <name type="scientific">Crotalaria pallida</name>
    <name type="common">Smooth rattlebox</name>
    <name type="synonym">Crotalaria striata</name>
    <dbReference type="NCBI Taxonomy" id="3830"/>
    <lineage>
        <taxon>Eukaryota</taxon>
        <taxon>Viridiplantae</taxon>
        <taxon>Streptophyta</taxon>
        <taxon>Embryophyta</taxon>
        <taxon>Tracheophyta</taxon>
        <taxon>Spermatophyta</taxon>
        <taxon>Magnoliopsida</taxon>
        <taxon>eudicotyledons</taxon>
        <taxon>Gunneridae</taxon>
        <taxon>Pentapetalae</taxon>
        <taxon>rosids</taxon>
        <taxon>fabids</taxon>
        <taxon>Fabales</taxon>
        <taxon>Fabaceae</taxon>
        <taxon>Papilionoideae</taxon>
        <taxon>50 kb inversion clade</taxon>
        <taxon>genistoids sensu lato</taxon>
        <taxon>core genistoids</taxon>
        <taxon>Crotalarieae</taxon>
        <taxon>Crotalaria</taxon>
    </lineage>
</organism>
<dbReference type="GO" id="GO:0005737">
    <property type="term" value="C:cytoplasm"/>
    <property type="evidence" value="ECO:0007669"/>
    <property type="project" value="InterPro"/>
</dbReference>
<dbReference type="Proteomes" id="UP001372338">
    <property type="component" value="Unassembled WGS sequence"/>
</dbReference>
<dbReference type="CDD" id="cd03185">
    <property type="entry name" value="GST_C_Tau"/>
    <property type="match status" value="1"/>
</dbReference>
<evidence type="ECO:0000313" key="9">
    <source>
        <dbReference type="Proteomes" id="UP001372338"/>
    </source>
</evidence>
<dbReference type="PRINTS" id="PR01625">
    <property type="entry name" value="GSTRNSFRASEO"/>
</dbReference>